<evidence type="ECO:0000256" key="1">
    <source>
        <dbReference type="SAM" id="MobiDB-lite"/>
    </source>
</evidence>
<evidence type="ECO:0000313" key="2">
    <source>
        <dbReference type="EMBL" id="KAF2494824.1"/>
    </source>
</evidence>
<sequence length="113" mass="12165">MAIPLPSPVINSSNAVATAEAEALGDLMARIDTIGEIFVAARQRLLPTDGTVVPREMVEEEMPVLLERARELVALVEEVAPLLGDGDEHEEVDGDEEEDDEEDGDEVGEVTLV</sequence>
<reference evidence="2" key="1">
    <citation type="journal article" date="2020" name="Stud. Mycol.">
        <title>101 Dothideomycetes genomes: a test case for predicting lifestyles and emergence of pathogens.</title>
        <authorList>
            <person name="Haridas S."/>
            <person name="Albert R."/>
            <person name="Binder M."/>
            <person name="Bloem J."/>
            <person name="Labutti K."/>
            <person name="Salamov A."/>
            <person name="Andreopoulos B."/>
            <person name="Baker S."/>
            <person name="Barry K."/>
            <person name="Bills G."/>
            <person name="Bluhm B."/>
            <person name="Cannon C."/>
            <person name="Castanera R."/>
            <person name="Culley D."/>
            <person name="Daum C."/>
            <person name="Ezra D."/>
            <person name="Gonzalez J."/>
            <person name="Henrissat B."/>
            <person name="Kuo A."/>
            <person name="Liang C."/>
            <person name="Lipzen A."/>
            <person name="Lutzoni F."/>
            <person name="Magnuson J."/>
            <person name="Mondo S."/>
            <person name="Nolan M."/>
            <person name="Ohm R."/>
            <person name="Pangilinan J."/>
            <person name="Park H.-J."/>
            <person name="Ramirez L."/>
            <person name="Alfaro M."/>
            <person name="Sun H."/>
            <person name="Tritt A."/>
            <person name="Yoshinaga Y."/>
            <person name="Zwiers L.-H."/>
            <person name="Turgeon B."/>
            <person name="Goodwin S."/>
            <person name="Spatafora J."/>
            <person name="Crous P."/>
            <person name="Grigoriev I."/>
        </authorList>
    </citation>
    <scope>NUCLEOTIDE SEQUENCE</scope>
    <source>
        <strain evidence="2">CBS 269.34</strain>
    </source>
</reference>
<gene>
    <name evidence="2" type="ORF">BU16DRAFT_562454</name>
</gene>
<keyword evidence="3" id="KW-1185">Reference proteome</keyword>
<dbReference type="AlphaFoldDB" id="A0A6A6QRR5"/>
<feature type="region of interest" description="Disordered" evidence="1">
    <location>
        <begin position="81"/>
        <end position="113"/>
    </location>
</feature>
<accession>A0A6A6QRR5</accession>
<dbReference type="EMBL" id="MU004190">
    <property type="protein sequence ID" value="KAF2494824.1"/>
    <property type="molecule type" value="Genomic_DNA"/>
</dbReference>
<feature type="compositionally biased region" description="Acidic residues" evidence="1">
    <location>
        <begin position="85"/>
        <end position="113"/>
    </location>
</feature>
<name>A0A6A6QRR5_9PEZI</name>
<evidence type="ECO:0000313" key="3">
    <source>
        <dbReference type="Proteomes" id="UP000799750"/>
    </source>
</evidence>
<dbReference type="Proteomes" id="UP000799750">
    <property type="component" value="Unassembled WGS sequence"/>
</dbReference>
<protein>
    <submittedName>
        <fullName evidence="2">Uncharacterized protein</fullName>
    </submittedName>
</protein>
<proteinExistence type="predicted"/>
<organism evidence="2 3">
    <name type="scientific">Lophium mytilinum</name>
    <dbReference type="NCBI Taxonomy" id="390894"/>
    <lineage>
        <taxon>Eukaryota</taxon>
        <taxon>Fungi</taxon>
        <taxon>Dikarya</taxon>
        <taxon>Ascomycota</taxon>
        <taxon>Pezizomycotina</taxon>
        <taxon>Dothideomycetes</taxon>
        <taxon>Pleosporomycetidae</taxon>
        <taxon>Mytilinidiales</taxon>
        <taxon>Mytilinidiaceae</taxon>
        <taxon>Lophium</taxon>
    </lineage>
</organism>